<dbReference type="GeneID" id="92277994"/>
<dbReference type="EMBL" id="CP067099">
    <property type="protein sequence ID" value="QQO63297.1"/>
    <property type="molecule type" value="Genomic_DNA"/>
</dbReference>
<dbReference type="RefSeq" id="WP_140182011.1">
    <property type="nucleotide sequence ID" value="NZ_CP067099.1"/>
</dbReference>
<protein>
    <submittedName>
        <fullName evidence="1">Uncharacterized protein</fullName>
    </submittedName>
</protein>
<evidence type="ECO:0000313" key="1">
    <source>
        <dbReference type="EMBL" id="QQO63297.1"/>
    </source>
</evidence>
<evidence type="ECO:0000313" key="2">
    <source>
        <dbReference type="Proteomes" id="UP000596157"/>
    </source>
</evidence>
<organism evidence="1 2">
    <name type="scientific">Providencia manganoxydans</name>
    <dbReference type="NCBI Taxonomy" id="2923283"/>
    <lineage>
        <taxon>Bacteria</taxon>
        <taxon>Pseudomonadati</taxon>
        <taxon>Pseudomonadota</taxon>
        <taxon>Gammaproteobacteria</taxon>
        <taxon>Enterobacterales</taxon>
        <taxon>Morganellaceae</taxon>
        <taxon>Providencia</taxon>
    </lineage>
</organism>
<gene>
    <name evidence="1" type="ORF">JI723_04735</name>
</gene>
<sequence length="124" mass="14245">MKLAPIGNVTLENFWNSDLKSFSITHTHDKILHLGTSHTEYDIKDKQIIHNAYTLIYTPQYDDYWNVTITTANGEIWHNTSRLKCNIKKEDNGNVIIGVNGDSQRMYVAFPFSSTCSMSLKKMD</sequence>
<keyword evidence="2" id="KW-1185">Reference proteome</keyword>
<accession>A0ABX7AHX3</accession>
<dbReference type="Proteomes" id="UP000596157">
    <property type="component" value="Chromosome"/>
</dbReference>
<name>A0ABX7AHX3_9GAMM</name>
<proteinExistence type="predicted"/>
<reference evidence="2" key="1">
    <citation type="submission" date="2021-01" db="EMBL/GenBank/DDBJ databases">
        <title>Providencia vermicola LLDRA6, a soil-borne Mn(II)-oxidizing bacterium, exploits a strategy of superoxide production coupled to hydrogen peroxide consumption to generate Mn oxides, as revealed by transcriptional up-regulation of genes for phenylacetic acid catabolism.</title>
        <authorList>
            <person name="Chen S."/>
            <person name="Ding Z."/>
            <person name="Chen J."/>
            <person name="Luo J."/>
            <person name="Ruan X."/>
            <person name="Li Z."/>
            <person name="Liao F."/>
            <person name="He J."/>
            <person name="Li D."/>
        </authorList>
    </citation>
    <scope>NUCLEOTIDE SEQUENCE [LARGE SCALE GENOMIC DNA]</scope>
    <source>
        <strain evidence="2">LLDRA6</strain>
    </source>
</reference>